<sequence>MATTVSGIAELCKVHDVDILETMIKSEVHKKVVCSLDQQLPTWCNQIDTVYVVN</sequence>
<organism evidence="1 2">
    <name type="scientific">Dentiscutata erythropus</name>
    <dbReference type="NCBI Taxonomy" id="1348616"/>
    <lineage>
        <taxon>Eukaryota</taxon>
        <taxon>Fungi</taxon>
        <taxon>Fungi incertae sedis</taxon>
        <taxon>Mucoromycota</taxon>
        <taxon>Glomeromycotina</taxon>
        <taxon>Glomeromycetes</taxon>
        <taxon>Diversisporales</taxon>
        <taxon>Gigasporaceae</taxon>
        <taxon>Dentiscutata</taxon>
    </lineage>
</organism>
<name>A0A9N9IYU6_9GLOM</name>
<evidence type="ECO:0000313" key="1">
    <source>
        <dbReference type="EMBL" id="CAG8755844.1"/>
    </source>
</evidence>
<keyword evidence="2" id="KW-1185">Reference proteome</keyword>
<dbReference type="AlphaFoldDB" id="A0A9N9IYU6"/>
<dbReference type="EMBL" id="CAJVPY010016194">
    <property type="protein sequence ID" value="CAG8755844.1"/>
    <property type="molecule type" value="Genomic_DNA"/>
</dbReference>
<proteinExistence type="predicted"/>
<gene>
    <name evidence="1" type="ORF">DERYTH_LOCUS17319</name>
</gene>
<feature type="non-terminal residue" evidence="1">
    <location>
        <position position="54"/>
    </location>
</feature>
<evidence type="ECO:0000313" key="2">
    <source>
        <dbReference type="Proteomes" id="UP000789405"/>
    </source>
</evidence>
<reference evidence="1" key="1">
    <citation type="submission" date="2021-06" db="EMBL/GenBank/DDBJ databases">
        <authorList>
            <person name="Kallberg Y."/>
            <person name="Tangrot J."/>
            <person name="Rosling A."/>
        </authorList>
    </citation>
    <scope>NUCLEOTIDE SEQUENCE</scope>
    <source>
        <strain evidence="1">MA453B</strain>
    </source>
</reference>
<accession>A0A9N9IYU6</accession>
<dbReference type="Proteomes" id="UP000789405">
    <property type="component" value="Unassembled WGS sequence"/>
</dbReference>
<comment type="caution">
    <text evidence="1">The sequence shown here is derived from an EMBL/GenBank/DDBJ whole genome shotgun (WGS) entry which is preliminary data.</text>
</comment>
<protein>
    <submittedName>
        <fullName evidence="1">19863_t:CDS:1</fullName>
    </submittedName>
</protein>